<dbReference type="VEuPathDB" id="VectorBase:AMAM003084"/>
<sequence>MAENESDARSGSSASSTCGLEYGEDDSLSARNAMMVNNKWLSDVTFLVGPEKQRIYAHKLRLVTASRYFHILFFGNFAEAKLDEIELKDEDPAMFLTILRLIYGAHVDVDFDNIRQIYDQMQKYLLPSSCYKLLIDCWKKLLLKDTVMQVLRENEYYKFKALDEMCLRFVRDDPLHYFEKDDFTGISKEGMLKILGLQRINCTNDQLHLALEKWKLANPESDSNELSSVLDATA</sequence>
<keyword evidence="3" id="KW-1185">Reference proteome</keyword>
<dbReference type="SMART" id="SM00225">
    <property type="entry name" value="BTB"/>
    <property type="match status" value="1"/>
</dbReference>
<evidence type="ECO:0000313" key="2">
    <source>
        <dbReference type="EnsemblMetazoa" id="AMAM003084-PA"/>
    </source>
</evidence>
<dbReference type="Gene3D" id="3.30.710.10">
    <property type="entry name" value="Potassium Channel Kv1.1, Chain A"/>
    <property type="match status" value="1"/>
</dbReference>
<reference evidence="3" key="1">
    <citation type="submission" date="2013-09" db="EMBL/GenBank/DDBJ databases">
        <title>The Genome Sequence of Anopheles maculatus species B.</title>
        <authorList>
            <consortium name="The Broad Institute Genomics Platform"/>
            <person name="Neafsey D.E."/>
            <person name="Besansky N."/>
            <person name="Howell P."/>
            <person name="Walton C."/>
            <person name="Young S.K."/>
            <person name="Zeng Q."/>
            <person name="Gargeya S."/>
            <person name="Fitzgerald M."/>
            <person name="Haas B."/>
            <person name="Abouelleil A."/>
            <person name="Allen A.W."/>
            <person name="Alvarado L."/>
            <person name="Arachchi H.M."/>
            <person name="Berlin A.M."/>
            <person name="Chapman S.B."/>
            <person name="Gainer-Dewar J."/>
            <person name="Goldberg J."/>
            <person name="Griggs A."/>
            <person name="Gujja S."/>
            <person name="Hansen M."/>
            <person name="Howarth C."/>
            <person name="Imamovic A."/>
            <person name="Ireland A."/>
            <person name="Larimer J."/>
            <person name="McCowan C."/>
            <person name="Murphy C."/>
            <person name="Pearson M."/>
            <person name="Poon T.W."/>
            <person name="Priest M."/>
            <person name="Roberts A."/>
            <person name="Saif S."/>
            <person name="Shea T."/>
            <person name="Sisk P."/>
            <person name="Sykes S."/>
            <person name="Wortman J."/>
            <person name="Nusbaum C."/>
            <person name="Birren B."/>
        </authorList>
    </citation>
    <scope>NUCLEOTIDE SEQUENCE [LARGE SCALE GENOMIC DNA]</scope>
    <source>
        <strain evidence="3">maculatus3</strain>
    </source>
</reference>
<name>A0A182SAU4_9DIPT</name>
<accession>A0A182SAU4</accession>
<dbReference type="AlphaFoldDB" id="A0A182SAU4"/>
<evidence type="ECO:0000259" key="1">
    <source>
        <dbReference type="PROSITE" id="PS50097"/>
    </source>
</evidence>
<dbReference type="GO" id="GO:0005829">
    <property type="term" value="C:cytosol"/>
    <property type="evidence" value="ECO:0007669"/>
    <property type="project" value="TreeGrafter"/>
</dbReference>
<dbReference type="SUPFAM" id="SSF54695">
    <property type="entry name" value="POZ domain"/>
    <property type="match status" value="1"/>
</dbReference>
<dbReference type="InterPro" id="IPR000210">
    <property type="entry name" value="BTB/POZ_dom"/>
</dbReference>
<feature type="domain" description="BTB" evidence="1">
    <location>
        <begin position="42"/>
        <end position="111"/>
    </location>
</feature>
<dbReference type="PANTHER" id="PTHR45774:SF9">
    <property type="entry name" value="LUTE, ISOFORM D"/>
    <property type="match status" value="1"/>
</dbReference>
<dbReference type="Proteomes" id="UP000075901">
    <property type="component" value="Unassembled WGS sequence"/>
</dbReference>
<reference evidence="2" key="2">
    <citation type="submission" date="2020-05" db="UniProtKB">
        <authorList>
            <consortium name="EnsemblMetazoa"/>
        </authorList>
    </citation>
    <scope>IDENTIFICATION</scope>
    <source>
        <strain evidence="2">maculatus3</strain>
    </source>
</reference>
<dbReference type="Pfam" id="PF00651">
    <property type="entry name" value="BTB"/>
    <property type="match status" value="1"/>
</dbReference>
<dbReference type="EnsemblMetazoa" id="AMAM003084-RA">
    <property type="protein sequence ID" value="AMAM003084-PA"/>
    <property type="gene ID" value="AMAM003084"/>
</dbReference>
<dbReference type="InterPro" id="IPR011333">
    <property type="entry name" value="SKP1/BTB/POZ_sf"/>
</dbReference>
<dbReference type="InterPro" id="IPR011705">
    <property type="entry name" value="BACK"/>
</dbReference>
<organism evidence="2 3">
    <name type="scientific">Anopheles maculatus</name>
    <dbReference type="NCBI Taxonomy" id="74869"/>
    <lineage>
        <taxon>Eukaryota</taxon>
        <taxon>Metazoa</taxon>
        <taxon>Ecdysozoa</taxon>
        <taxon>Arthropoda</taxon>
        <taxon>Hexapoda</taxon>
        <taxon>Insecta</taxon>
        <taxon>Pterygota</taxon>
        <taxon>Neoptera</taxon>
        <taxon>Endopterygota</taxon>
        <taxon>Diptera</taxon>
        <taxon>Nematocera</taxon>
        <taxon>Culicoidea</taxon>
        <taxon>Culicidae</taxon>
        <taxon>Anophelinae</taxon>
        <taxon>Anopheles</taxon>
        <taxon>Anopheles maculatus group</taxon>
    </lineage>
</organism>
<dbReference type="Pfam" id="PF07707">
    <property type="entry name" value="BACK"/>
    <property type="match status" value="1"/>
</dbReference>
<evidence type="ECO:0000313" key="3">
    <source>
        <dbReference type="Proteomes" id="UP000075901"/>
    </source>
</evidence>
<proteinExistence type="predicted"/>
<dbReference type="GO" id="GO:0022008">
    <property type="term" value="P:neurogenesis"/>
    <property type="evidence" value="ECO:0007669"/>
    <property type="project" value="TreeGrafter"/>
</dbReference>
<protein>
    <submittedName>
        <fullName evidence="2">BTB domain-containing protein</fullName>
    </submittedName>
</protein>
<dbReference type="PANTHER" id="PTHR45774">
    <property type="entry name" value="BTB/POZ DOMAIN-CONTAINING"/>
    <property type="match status" value="1"/>
</dbReference>
<dbReference type="PROSITE" id="PS50097">
    <property type="entry name" value="BTB"/>
    <property type="match status" value="1"/>
</dbReference>